<dbReference type="InterPro" id="IPR050879">
    <property type="entry name" value="Acyltransferase_3"/>
</dbReference>
<reference evidence="3 4" key="1">
    <citation type="submission" date="2019-05" db="EMBL/GenBank/DDBJ databases">
        <title>Pseudomonas edaphica sp. nov., isolated from rhizospheric soil of Cistus ladanifer L. in Spain.</title>
        <authorList>
            <person name="Peix A."/>
        </authorList>
    </citation>
    <scope>NUCLEOTIDE SEQUENCE [LARGE SCALE GENOMIC DNA]</scope>
    <source>
        <strain evidence="3 4">RD25</strain>
    </source>
</reference>
<feature type="transmembrane region" description="Helical" evidence="1">
    <location>
        <begin position="302"/>
        <end position="324"/>
    </location>
</feature>
<gene>
    <name evidence="3" type="ORF">FEM54_17555</name>
</gene>
<accession>A0ABY2U2L2</accession>
<feature type="transmembrane region" description="Helical" evidence="1">
    <location>
        <begin position="336"/>
        <end position="358"/>
    </location>
</feature>
<feature type="transmembrane region" description="Helical" evidence="1">
    <location>
        <begin position="20"/>
        <end position="40"/>
    </location>
</feature>
<dbReference type="EMBL" id="VBVZ01000256">
    <property type="protein sequence ID" value="TLG90468.1"/>
    <property type="molecule type" value="Genomic_DNA"/>
</dbReference>
<feature type="transmembrane region" description="Helical" evidence="1">
    <location>
        <begin position="266"/>
        <end position="290"/>
    </location>
</feature>
<name>A0ABY2U2L2_9PSED</name>
<dbReference type="Proteomes" id="UP000304941">
    <property type="component" value="Unassembled WGS sequence"/>
</dbReference>
<comment type="caution">
    <text evidence="3">The sequence shown here is derived from an EMBL/GenBank/DDBJ whole genome shotgun (WGS) entry which is preliminary data.</text>
</comment>
<protein>
    <submittedName>
        <fullName evidence="3">Acyltransferase</fullName>
    </submittedName>
</protein>
<dbReference type="PANTHER" id="PTHR23028">
    <property type="entry name" value="ACETYLTRANSFERASE"/>
    <property type="match status" value="1"/>
</dbReference>
<organism evidence="3 4">
    <name type="scientific">Pseudomonas edaphica</name>
    <dbReference type="NCBI Taxonomy" id="2006980"/>
    <lineage>
        <taxon>Bacteria</taxon>
        <taxon>Pseudomonadati</taxon>
        <taxon>Pseudomonadota</taxon>
        <taxon>Gammaproteobacteria</taxon>
        <taxon>Pseudomonadales</taxon>
        <taxon>Pseudomonadaceae</taxon>
        <taxon>Pseudomonas</taxon>
    </lineage>
</organism>
<keyword evidence="3" id="KW-0808">Transferase</keyword>
<feature type="domain" description="Acyltransferase 3" evidence="2">
    <location>
        <begin position="10"/>
        <end position="349"/>
    </location>
</feature>
<proteinExistence type="predicted"/>
<dbReference type="Pfam" id="PF01757">
    <property type="entry name" value="Acyl_transf_3"/>
    <property type="match status" value="1"/>
</dbReference>
<dbReference type="PANTHER" id="PTHR23028:SF53">
    <property type="entry name" value="ACYL_TRANSF_3 DOMAIN-CONTAINING PROTEIN"/>
    <property type="match status" value="1"/>
</dbReference>
<feature type="transmembrane region" description="Helical" evidence="1">
    <location>
        <begin position="91"/>
        <end position="110"/>
    </location>
</feature>
<evidence type="ECO:0000313" key="4">
    <source>
        <dbReference type="Proteomes" id="UP000304941"/>
    </source>
</evidence>
<evidence type="ECO:0000313" key="3">
    <source>
        <dbReference type="EMBL" id="TLG90468.1"/>
    </source>
</evidence>
<keyword evidence="1" id="KW-0472">Membrane</keyword>
<feature type="transmembrane region" description="Helical" evidence="1">
    <location>
        <begin position="199"/>
        <end position="220"/>
    </location>
</feature>
<keyword evidence="3" id="KW-0012">Acyltransferase</keyword>
<feature type="transmembrane region" description="Helical" evidence="1">
    <location>
        <begin position="241"/>
        <end position="260"/>
    </location>
</feature>
<dbReference type="InterPro" id="IPR002656">
    <property type="entry name" value="Acyl_transf_3_dom"/>
</dbReference>
<evidence type="ECO:0000259" key="2">
    <source>
        <dbReference type="Pfam" id="PF01757"/>
    </source>
</evidence>
<feature type="transmembrane region" description="Helical" evidence="1">
    <location>
        <begin position="46"/>
        <end position="71"/>
    </location>
</feature>
<keyword evidence="1" id="KW-1133">Transmembrane helix</keyword>
<sequence length="384" mass="42692">MKSSPHKINGEIEVLRGLSVTLVMCAHIPVFFPWLSAYWWPVFQHAHFWFGVDIFFAISGFVVTSSLLRQIETNKEDSKIKTIASFAIRRFFRLIPLSWAALIFVFILSLTWNSTGIFGTTLGILGDAVSVVFYSANWHAYQCVKEVTPLCGINAHYWSLSLEEQFYIILPLTMLFLRKYLLLVCLVLIAIQFPMEREIFSALWITRIDPILWGVAIALIKNTDLYKQIKPTVMSDAKSRWALIVTLLVSMSVLAGGKVISFSVGLLGISSGLLVLIASYNEGLLFAGLAKNRVLLWLGSRSYALYLLHSVAFFIVIEACSRLAGSRALIETAGYTLALAVGGTLTTVVLVEVAHRFIEVAFRRLGNKPSKPAIEQESATSAAT</sequence>
<keyword evidence="1" id="KW-0812">Transmembrane</keyword>
<dbReference type="GO" id="GO:0016746">
    <property type="term" value="F:acyltransferase activity"/>
    <property type="evidence" value="ECO:0007669"/>
    <property type="project" value="UniProtKB-KW"/>
</dbReference>
<evidence type="ECO:0000256" key="1">
    <source>
        <dbReference type="SAM" id="Phobius"/>
    </source>
</evidence>
<feature type="transmembrane region" description="Helical" evidence="1">
    <location>
        <begin position="116"/>
        <end position="136"/>
    </location>
</feature>
<feature type="transmembrane region" description="Helical" evidence="1">
    <location>
        <begin position="166"/>
        <end position="193"/>
    </location>
</feature>
<keyword evidence="4" id="KW-1185">Reference proteome</keyword>